<feature type="domain" description="Peptide methionine sulphoxide reductase MsrA" evidence="5">
    <location>
        <begin position="56"/>
        <end position="117"/>
    </location>
</feature>
<gene>
    <name evidence="6" type="ORF">HRJ53_08050</name>
</gene>
<evidence type="ECO:0000256" key="2">
    <source>
        <dbReference type="ARBA" id="ARBA00023002"/>
    </source>
</evidence>
<comment type="catalytic activity">
    <reaction evidence="4">
        <text>[thioredoxin]-disulfide + L-methionine + H2O = L-methionine (S)-S-oxide + [thioredoxin]-dithiol</text>
        <dbReference type="Rhea" id="RHEA:19993"/>
        <dbReference type="Rhea" id="RHEA-COMP:10698"/>
        <dbReference type="Rhea" id="RHEA-COMP:10700"/>
        <dbReference type="ChEBI" id="CHEBI:15377"/>
        <dbReference type="ChEBI" id="CHEBI:29950"/>
        <dbReference type="ChEBI" id="CHEBI:50058"/>
        <dbReference type="ChEBI" id="CHEBI:57844"/>
        <dbReference type="ChEBI" id="CHEBI:58772"/>
        <dbReference type="EC" id="1.8.4.11"/>
    </reaction>
</comment>
<reference evidence="6" key="1">
    <citation type="submission" date="2020-06" db="EMBL/GenBank/DDBJ databases">
        <title>Legume-microbial interactions unlock mineral nutrients during tropical forest succession.</title>
        <authorList>
            <person name="Epihov D.Z."/>
        </authorList>
    </citation>
    <scope>NUCLEOTIDE SEQUENCE [LARGE SCALE GENOMIC DNA]</scope>
    <source>
        <strain evidence="6">Pan2503</strain>
    </source>
</reference>
<dbReference type="InterPro" id="IPR036509">
    <property type="entry name" value="Met_Sox_Rdtase_MsrA_sf"/>
</dbReference>
<evidence type="ECO:0000256" key="3">
    <source>
        <dbReference type="ARBA" id="ARBA00047806"/>
    </source>
</evidence>
<name>A0A7V8SWR6_9BACT</name>
<dbReference type="Proteomes" id="UP000567293">
    <property type="component" value="Unassembled WGS sequence"/>
</dbReference>
<evidence type="ECO:0000259" key="5">
    <source>
        <dbReference type="Pfam" id="PF01625"/>
    </source>
</evidence>
<keyword evidence="7" id="KW-1185">Reference proteome</keyword>
<keyword evidence="2" id="KW-0560">Oxidoreductase</keyword>
<accession>A0A7V8SWR6</accession>
<dbReference type="SUPFAM" id="SSF55068">
    <property type="entry name" value="Peptide methionine sulfoxide reductase"/>
    <property type="match status" value="1"/>
</dbReference>
<sequence length="117" mass="12107">MKSPSVARGLAYAVILAVIAWTAVRALGARAPETPRLPFPVPAVDAPLATAKSRDTAFLAGGCFWGVQAVFEHLKGVKTVTAGYSGGFIKSPSYEAVSMGVTGHAESVSISFDPSKI</sequence>
<feature type="non-terminal residue" evidence="6">
    <location>
        <position position="117"/>
    </location>
</feature>
<evidence type="ECO:0000313" key="6">
    <source>
        <dbReference type="EMBL" id="MBA0084932.1"/>
    </source>
</evidence>
<dbReference type="Pfam" id="PF01625">
    <property type="entry name" value="PMSR"/>
    <property type="match status" value="1"/>
</dbReference>
<dbReference type="Gene3D" id="3.30.1060.10">
    <property type="entry name" value="Peptide methionine sulphoxide reductase MsrA"/>
    <property type="match status" value="1"/>
</dbReference>
<dbReference type="PANTHER" id="PTHR43774:SF1">
    <property type="entry name" value="PEPTIDE METHIONINE SULFOXIDE REDUCTASE MSRA 2"/>
    <property type="match status" value="1"/>
</dbReference>
<evidence type="ECO:0000256" key="4">
    <source>
        <dbReference type="ARBA" id="ARBA00048782"/>
    </source>
</evidence>
<dbReference type="GO" id="GO:0008113">
    <property type="term" value="F:peptide-methionine (S)-S-oxide reductase activity"/>
    <property type="evidence" value="ECO:0007669"/>
    <property type="project" value="UniProtKB-EC"/>
</dbReference>
<dbReference type="EC" id="1.8.4.11" evidence="1"/>
<dbReference type="PANTHER" id="PTHR43774">
    <property type="entry name" value="PEPTIDE METHIONINE SULFOXIDE REDUCTASE"/>
    <property type="match status" value="1"/>
</dbReference>
<organism evidence="6 7">
    <name type="scientific">Candidatus Acidiferrum panamense</name>
    <dbReference type="NCBI Taxonomy" id="2741543"/>
    <lineage>
        <taxon>Bacteria</taxon>
        <taxon>Pseudomonadati</taxon>
        <taxon>Acidobacteriota</taxon>
        <taxon>Terriglobia</taxon>
        <taxon>Candidatus Acidiferrales</taxon>
        <taxon>Candidatus Acidiferrum</taxon>
    </lineage>
</organism>
<comment type="caution">
    <text evidence="6">The sequence shown here is derived from an EMBL/GenBank/DDBJ whole genome shotgun (WGS) entry which is preliminary data.</text>
</comment>
<dbReference type="AlphaFoldDB" id="A0A7V8SWR6"/>
<protein>
    <recommendedName>
        <fullName evidence="1">peptide-methionine (S)-S-oxide reductase</fullName>
        <ecNumber evidence="1">1.8.4.11</ecNumber>
    </recommendedName>
</protein>
<evidence type="ECO:0000313" key="7">
    <source>
        <dbReference type="Proteomes" id="UP000567293"/>
    </source>
</evidence>
<evidence type="ECO:0000256" key="1">
    <source>
        <dbReference type="ARBA" id="ARBA00012502"/>
    </source>
</evidence>
<dbReference type="InterPro" id="IPR002569">
    <property type="entry name" value="Met_Sox_Rdtase_MsrA_dom"/>
</dbReference>
<dbReference type="EMBL" id="JACDQQ010000775">
    <property type="protein sequence ID" value="MBA0084932.1"/>
    <property type="molecule type" value="Genomic_DNA"/>
</dbReference>
<proteinExistence type="predicted"/>
<comment type="catalytic activity">
    <reaction evidence="3">
        <text>L-methionyl-[protein] + [thioredoxin]-disulfide + H2O = L-methionyl-(S)-S-oxide-[protein] + [thioredoxin]-dithiol</text>
        <dbReference type="Rhea" id="RHEA:14217"/>
        <dbReference type="Rhea" id="RHEA-COMP:10698"/>
        <dbReference type="Rhea" id="RHEA-COMP:10700"/>
        <dbReference type="Rhea" id="RHEA-COMP:12313"/>
        <dbReference type="Rhea" id="RHEA-COMP:12315"/>
        <dbReference type="ChEBI" id="CHEBI:15377"/>
        <dbReference type="ChEBI" id="CHEBI:16044"/>
        <dbReference type="ChEBI" id="CHEBI:29950"/>
        <dbReference type="ChEBI" id="CHEBI:44120"/>
        <dbReference type="ChEBI" id="CHEBI:50058"/>
        <dbReference type="EC" id="1.8.4.11"/>
    </reaction>
</comment>